<evidence type="ECO:0000256" key="12">
    <source>
        <dbReference type="RuleBase" id="RU004453"/>
    </source>
</evidence>
<evidence type="ECO:0000256" key="3">
    <source>
        <dbReference type="ARBA" id="ARBA00012729"/>
    </source>
</evidence>
<comment type="similarity">
    <text evidence="12">Belongs to the glycosyl hydrolase 18 family.</text>
</comment>
<keyword evidence="5" id="KW-0964">Secreted</keyword>
<dbReference type="PROSITE" id="PS01095">
    <property type="entry name" value="GH18_1"/>
    <property type="match status" value="1"/>
</dbReference>
<feature type="compositionally biased region" description="Basic and acidic residues" evidence="13">
    <location>
        <begin position="506"/>
        <end position="533"/>
    </location>
</feature>
<dbReference type="PROSITE" id="PS51910">
    <property type="entry name" value="GH18_2"/>
    <property type="match status" value="1"/>
</dbReference>
<evidence type="ECO:0000313" key="17">
    <source>
        <dbReference type="Proteomes" id="UP000018895"/>
    </source>
</evidence>
<evidence type="ECO:0000256" key="6">
    <source>
        <dbReference type="ARBA" id="ARBA00022729"/>
    </source>
</evidence>
<evidence type="ECO:0000313" key="16">
    <source>
        <dbReference type="EMBL" id="GAE32515.1"/>
    </source>
</evidence>
<reference evidence="16" key="1">
    <citation type="journal article" date="2014" name="Genome Announc.">
        <title>Draft Genome Sequences of Three Alkaliphilic Bacillus Strains, Bacillus wakoensis JCM 9140T, Bacillus akibai JCM 9157T, and Bacillus hemicellulosilyticus JCM 9152T.</title>
        <authorList>
            <person name="Yuki M."/>
            <person name="Oshima K."/>
            <person name="Suda W."/>
            <person name="Oshida Y."/>
            <person name="Kitamura K."/>
            <person name="Iida T."/>
            <person name="Hattori M."/>
            <person name="Ohkuma M."/>
        </authorList>
    </citation>
    <scope>NUCLEOTIDE SEQUENCE [LARGE SCALE GENOMIC DNA]</scope>
    <source>
        <strain evidence="16">JCM 9152</strain>
    </source>
</reference>
<dbReference type="InterPro" id="IPR029070">
    <property type="entry name" value="Chitinase_insertion_sf"/>
</dbReference>
<feature type="compositionally biased region" description="Acidic residues" evidence="13">
    <location>
        <begin position="485"/>
        <end position="499"/>
    </location>
</feature>
<feature type="domain" description="GH18" evidence="15">
    <location>
        <begin position="33"/>
        <end position="474"/>
    </location>
</feature>
<dbReference type="RefSeq" id="WP_052016137.1">
    <property type="nucleotide sequence ID" value="NZ_BAUU01000038.1"/>
</dbReference>
<evidence type="ECO:0000256" key="7">
    <source>
        <dbReference type="ARBA" id="ARBA00022801"/>
    </source>
</evidence>
<dbReference type="OrthoDB" id="9775889at2"/>
<proteinExistence type="inferred from homology"/>
<keyword evidence="7 11" id="KW-0378">Hydrolase</keyword>
<evidence type="ECO:0000256" key="13">
    <source>
        <dbReference type="SAM" id="MobiDB-lite"/>
    </source>
</evidence>
<keyword evidence="9" id="KW-0572">Peptidoglycan-anchor</keyword>
<comment type="caution">
    <text evidence="16">The sequence shown here is derived from an EMBL/GenBank/DDBJ whole genome shotgun (WGS) entry which is preliminary data.</text>
</comment>
<dbReference type="AlphaFoldDB" id="W4QK78"/>
<dbReference type="CDD" id="cd06548">
    <property type="entry name" value="GH18_chitinase"/>
    <property type="match status" value="1"/>
</dbReference>
<dbReference type="Gene3D" id="3.20.20.80">
    <property type="entry name" value="Glycosidases"/>
    <property type="match status" value="1"/>
</dbReference>
<dbReference type="EC" id="3.2.1.14" evidence="3"/>
<keyword evidence="8" id="KW-0146">Chitin degradation</keyword>
<protein>
    <recommendedName>
        <fullName evidence="3">chitinase</fullName>
        <ecNumber evidence="3">3.2.1.14</ecNumber>
    </recommendedName>
</protein>
<name>W4QK78_9BACI</name>
<sequence length="590" mass="67424">MKRQSLWIVFFIYLLIMPYSSQAVLAESNDNEYKSVVYYISWAAQEVDNDGNDARNFFVKDMDASTITHVNYAFAKIVGENRPESELVNGNCYTPEEINQFEGDGRIDHLNCEDVHRVTFADPDKDIGFDVSVDEAWDGNFEGNFKELIEFKEANPHVETLISIGGWTMSNYFSDMALKKESRAIFIDSVIEFIRTFGFDGVDLDWEYPGYGGEWHNDPRPEDKENFTKLLRELREALDVAGEEDHSYYPLSIAVAANAGNYLNHVEMPEIMEYVDWINLMTYDMSGPWDRFDFEDEGLSWGEQPYISGFNAPLYGDTLDPWGSWLTVQGTVDAYLAAGVESKEMVLGIAFYGRSWANCDGDRNNGMFDKCYPGEDGNVAGKGTWELGVLDYWDIKENYLIDDGFKRYWSEEALVPWLYNDDTKEVITYDDEQSIAEKMNFIKEYELGGAMIWEITQDRDGSLMEVIFDHLLLNSNEPLPIDPNEPPEEEPIPPDEEDPPVIPVKPPDDKKKGESGQLEEDKDKDKSKPKWIDDNGEIEGAIIEKEINKGDQLPNTATNHVNLLLVGLTIMMGGSYLILKDYKRRNTSTH</sequence>
<dbReference type="GO" id="GO:0008061">
    <property type="term" value="F:chitin binding"/>
    <property type="evidence" value="ECO:0007669"/>
    <property type="project" value="InterPro"/>
</dbReference>
<dbReference type="GO" id="GO:0008843">
    <property type="term" value="F:endochitinase activity"/>
    <property type="evidence" value="ECO:0007669"/>
    <property type="project" value="UniProtKB-EC"/>
</dbReference>
<feature type="transmembrane region" description="Helical" evidence="14">
    <location>
        <begin position="561"/>
        <end position="579"/>
    </location>
</feature>
<dbReference type="InterPro" id="IPR019931">
    <property type="entry name" value="LPXTG_anchor"/>
</dbReference>
<dbReference type="Proteomes" id="UP000018895">
    <property type="component" value="Unassembled WGS sequence"/>
</dbReference>
<keyword evidence="14" id="KW-0812">Transmembrane</keyword>
<evidence type="ECO:0000256" key="10">
    <source>
        <dbReference type="ARBA" id="ARBA00023295"/>
    </source>
</evidence>
<organism evidence="16 17">
    <name type="scientific">Halalkalibacter hemicellulosilyticusJCM 9152</name>
    <dbReference type="NCBI Taxonomy" id="1236971"/>
    <lineage>
        <taxon>Bacteria</taxon>
        <taxon>Bacillati</taxon>
        <taxon>Bacillota</taxon>
        <taxon>Bacilli</taxon>
        <taxon>Bacillales</taxon>
        <taxon>Bacillaceae</taxon>
        <taxon>Halalkalibacter</taxon>
    </lineage>
</organism>
<evidence type="ECO:0000256" key="11">
    <source>
        <dbReference type="RuleBase" id="RU000489"/>
    </source>
</evidence>
<feature type="region of interest" description="Disordered" evidence="13">
    <location>
        <begin position="477"/>
        <end position="535"/>
    </location>
</feature>
<accession>W4QK78</accession>
<evidence type="ECO:0000256" key="4">
    <source>
        <dbReference type="ARBA" id="ARBA00022512"/>
    </source>
</evidence>
<dbReference type="InterPro" id="IPR001223">
    <property type="entry name" value="Glyco_hydro18_cat"/>
</dbReference>
<comment type="subcellular location">
    <subcellularLocation>
        <location evidence="2">Secreted</location>
        <location evidence="2">Cell wall</location>
        <topology evidence="2">Peptidoglycan-anchor</topology>
    </subcellularLocation>
</comment>
<dbReference type="NCBIfam" id="TIGR01167">
    <property type="entry name" value="LPXTG_anchor"/>
    <property type="match status" value="1"/>
</dbReference>
<gene>
    <name evidence="16" type="ORF">JCM9152_4052</name>
</gene>
<dbReference type="Pfam" id="PF00704">
    <property type="entry name" value="Glyco_hydro_18"/>
    <property type="match status" value="1"/>
</dbReference>
<keyword evidence="6" id="KW-0732">Signal</keyword>
<dbReference type="PANTHER" id="PTHR11177:SF317">
    <property type="entry name" value="CHITINASE 12-RELATED"/>
    <property type="match status" value="1"/>
</dbReference>
<evidence type="ECO:0000256" key="1">
    <source>
        <dbReference type="ARBA" id="ARBA00000822"/>
    </source>
</evidence>
<dbReference type="InterPro" id="IPR050314">
    <property type="entry name" value="Glycosyl_Hydrlase_18"/>
</dbReference>
<dbReference type="EMBL" id="BAUU01000038">
    <property type="protein sequence ID" value="GAE32515.1"/>
    <property type="molecule type" value="Genomic_DNA"/>
</dbReference>
<evidence type="ECO:0000256" key="9">
    <source>
        <dbReference type="ARBA" id="ARBA00023088"/>
    </source>
</evidence>
<keyword evidence="14" id="KW-0472">Membrane</keyword>
<dbReference type="Gene3D" id="3.10.50.10">
    <property type="match status" value="1"/>
</dbReference>
<evidence type="ECO:0000256" key="2">
    <source>
        <dbReference type="ARBA" id="ARBA00004168"/>
    </source>
</evidence>
<evidence type="ECO:0000256" key="5">
    <source>
        <dbReference type="ARBA" id="ARBA00022525"/>
    </source>
</evidence>
<dbReference type="GO" id="GO:0006032">
    <property type="term" value="P:chitin catabolic process"/>
    <property type="evidence" value="ECO:0007669"/>
    <property type="project" value="UniProtKB-KW"/>
</dbReference>
<dbReference type="InterPro" id="IPR001579">
    <property type="entry name" value="Glyco_hydro_18_chit_AS"/>
</dbReference>
<dbReference type="InterPro" id="IPR011583">
    <property type="entry name" value="Chitinase_II/V-like_cat"/>
</dbReference>
<keyword evidence="17" id="KW-1185">Reference proteome</keyword>
<dbReference type="InterPro" id="IPR017853">
    <property type="entry name" value="GH"/>
</dbReference>
<dbReference type="PANTHER" id="PTHR11177">
    <property type="entry name" value="CHITINASE"/>
    <property type="match status" value="1"/>
</dbReference>
<dbReference type="SUPFAM" id="SSF54556">
    <property type="entry name" value="Chitinase insertion domain"/>
    <property type="match status" value="1"/>
</dbReference>
<dbReference type="SUPFAM" id="SSF51445">
    <property type="entry name" value="(Trans)glycosidases"/>
    <property type="match status" value="1"/>
</dbReference>
<dbReference type="STRING" id="1236971.JCM9152_4052"/>
<evidence type="ECO:0000256" key="8">
    <source>
        <dbReference type="ARBA" id="ARBA00023024"/>
    </source>
</evidence>
<dbReference type="Pfam" id="PF00746">
    <property type="entry name" value="Gram_pos_anchor"/>
    <property type="match status" value="1"/>
</dbReference>
<keyword evidence="10 11" id="KW-0326">Glycosidase</keyword>
<keyword evidence="8" id="KW-0624">Polysaccharide degradation</keyword>
<keyword evidence="8" id="KW-0119">Carbohydrate metabolism</keyword>
<keyword evidence="14" id="KW-1133">Transmembrane helix</keyword>
<keyword evidence="4" id="KW-0134">Cell wall</keyword>
<evidence type="ECO:0000259" key="15">
    <source>
        <dbReference type="PROSITE" id="PS51910"/>
    </source>
</evidence>
<evidence type="ECO:0000256" key="14">
    <source>
        <dbReference type="SAM" id="Phobius"/>
    </source>
</evidence>
<dbReference type="GO" id="GO:0005975">
    <property type="term" value="P:carbohydrate metabolic process"/>
    <property type="evidence" value="ECO:0007669"/>
    <property type="project" value="InterPro"/>
</dbReference>
<dbReference type="SMART" id="SM00636">
    <property type="entry name" value="Glyco_18"/>
    <property type="match status" value="1"/>
</dbReference>
<comment type="catalytic activity">
    <reaction evidence="1">
        <text>Random endo-hydrolysis of N-acetyl-beta-D-glucosaminide (1-&gt;4)-beta-linkages in chitin and chitodextrins.</text>
        <dbReference type="EC" id="3.2.1.14"/>
    </reaction>
</comment>